<dbReference type="PANTHER" id="PTHR46149:SF7">
    <property type="entry name" value="GTP-BINDING PROTEIN DI-RAS2"/>
    <property type="match status" value="1"/>
</dbReference>
<evidence type="ECO:0000256" key="4">
    <source>
        <dbReference type="ARBA" id="ARBA00023134"/>
    </source>
</evidence>
<keyword evidence="3" id="KW-0488">Methylation</keyword>
<dbReference type="EMBL" id="BLKM01000612">
    <property type="protein sequence ID" value="GFG36173.1"/>
    <property type="molecule type" value="Genomic_DNA"/>
</dbReference>
<keyword evidence="4" id="KW-0547">Nucleotide-binding</keyword>
<keyword evidence="9" id="KW-1185">Reference proteome</keyword>
<evidence type="ECO:0000256" key="5">
    <source>
        <dbReference type="ARBA" id="ARBA00023136"/>
    </source>
</evidence>
<dbReference type="Proteomes" id="UP000502823">
    <property type="component" value="Unassembled WGS sequence"/>
</dbReference>
<accession>A0A6L2PU79</accession>
<dbReference type="InParanoid" id="A0A6L2PU79"/>
<dbReference type="SMART" id="SM00175">
    <property type="entry name" value="RAB"/>
    <property type="match status" value="1"/>
</dbReference>
<dbReference type="PROSITE" id="PS51419">
    <property type="entry name" value="RAB"/>
    <property type="match status" value="1"/>
</dbReference>
<dbReference type="PANTHER" id="PTHR46149">
    <property type="entry name" value="MIP08469P"/>
    <property type="match status" value="1"/>
</dbReference>
<proteinExistence type="predicted"/>
<dbReference type="GO" id="GO:0005886">
    <property type="term" value="C:plasma membrane"/>
    <property type="evidence" value="ECO:0007669"/>
    <property type="project" value="UniProtKB-SubCell"/>
</dbReference>
<feature type="region of interest" description="Disordered" evidence="7">
    <location>
        <begin position="197"/>
        <end position="265"/>
    </location>
</feature>
<evidence type="ECO:0000313" key="9">
    <source>
        <dbReference type="Proteomes" id="UP000502823"/>
    </source>
</evidence>
<dbReference type="GO" id="GO:0005525">
    <property type="term" value="F:GTP binding"/>
    <property type="evidence" value="ECO:0007669"/>
    <property type="project" value="UniProtKB-KW"/>
</dbReference>
<evidence type="ECO:0000256" key="6">
    <source>
        <dbReference type="ARBA" id="ARBA00023288"/>
    </source>
</evidence>
<dbReference type="GO" id="GO:0003924">
    <property type="term" value="F:GTPase activity"/>
    <property type="evidence" value="ECO:0007669"/>
    <property type="project" value="InterPro"/>
</dbReference>
<dbReference type="PRINTS" id="PR00449">
    <property type="entry name" value="RASTRNSFRMNG"/>
</dbReference>
<sequence>MSEHERIRLVILGGAGVGKSCIVKRFLFNTFTDKYRSTVEDLYNREYDLGPVTLKVHHPSSFDSIKSCFEEIREQRADYQDIPFVVAGNKLDLAATHREVTIEDVSEWVYCELPKLRVGLAVTNYSLSVICTFTSARKDICRLIMYFCRVKVLECSAKEDYNIKEIFRCFLTLSRILPTGGDDSSGGLKRRSSAYVSASSKNKAGRRTGSPALEPTGSSVASTAEGAAGGTEVARSKPRSRSLIRRSSRKTKQQMRDAHDDCNVS</sequence>
<keyword evidence="4" id="KW-0342">GTP-binding</keyword>
<dbReference type="InterPro" id="IPR001806">
    <property type="entry name" value="Small_GTPase"/>
</dbReference>
<feature type="compositionally biased region" description="Low complexity" evidence="7">
    <location>
        <begin position="216"/>
        <end position="233"/>
    </location>
</feature>
<feature type="compositionally biased region" description="Basic residues" evidence="7">
    <location>
        <begin position="236"/>
        <end position="253"/>
    </location>
</feature>
<feature type="compositionally biased region" description="Basic and acidic residues" evidence="7">
    <location>
        <begin position="254"/>
        <end position="265"/>
    </location>
</feature>
<evidence type="ECO:0000256" key="7">
    <source>
        <dbReference type="SAM" id="MobiDB-lite"/>
    </source>
</evidence>
<dbReference type="Gene3D" id="3.40.50.300">
    <property type="entry name" value="P-loop containing nucleotide triphosphate hydrolases"/>
    <property type="match status" value="2"/>
</dbReference>
<dbReference type="InterPro" id="IPR027417">
    <property type="entry name" value="P-loop_NTPase"/>
</dbReference>
<comment type="caution">
    <text evidence="8">The sequence shown here is derived from an EMBL/GenBank/DDBJ whole genome shotgun (WGS) entry which is preliminary data.</text>
</comment>
<evidence type="ECO:0008006" key="10">
    <source>
        <dbReference type="Google" id="ProtNLM"/>
    </source>
</evidence>
<keyword evidence="2" id="KW-1003">Cell membrane</keyword>
<evidence type="ECO:0000256" key="1">
    <source>
        <dbReference type="ARBA" id="ARBA00004193"/>
    </source>
</evidence>
<dbReference type="Pfam" id="PF00071">
    <property type="entry name" value="Ras"/>
    <property type="match status" value="2"/>
</dbReference>
<name>A0A6L2PU79_COPFO</name>
<protein>
    <recommendedName>
        <fullName evidence="10">GTP-binding protein Di-Ras2</fullName>
    </recommendedName>
</protein>
<evidence type="ECO:0000313" key="8">
    <source>
        <dbReference type="EMBL" id="GFG36173.1"/>
    </source>
</evidence>
<gene>
    <name evidence="8" type="ORF">Cfor_00384</name>
</gene>
<dbReference type="SUPFAM" id="SSF52540">
    <property type="entry name" value="P-loop containing nucleoside triphosphate hydrolases"/>
    <property type="match status" value="1"/>
</dbReference>
<comment type="subcellular location">
    <subcellularLocation>
        <location evidence="1">Cell membrane</location>
        <topology evidence="1">Lipid-anchor</topology>
    </subcellularLocation>
</comment>
<dbReference type="SMART" id="SM00173">
    <property type="entry name" value="RAS"/>
    <property type="match status" value="1"/>
</dbReference>
<dbReference type="SMART" id="SM00174">
    <property type="entry name" value="RHO"/>
    <property type="match status" value="1"/>
</dbReference>
<dbReference type="OrthoDB" id="265044at2759"/>
<evidence type="ECO:0000256" key="3">
    <source>
        <dbReference type="ARBA" id="ARBA00022481"/>
    </source>
</evidence>
<dbReference type="FunCoup" id="A0A6L2PU79">
    <property type="interactions" value="76"/>
</dbReference>
<dbReference type="InterPro" id="IPR052236">
    <property type="entry name" value="Small_GTPase_RasD"/>
</dbReference>
<organism evidence="8 9">
    <name type="scientific">Coptotermes formosanus</name>
    <name type="common">Formosan subterranean termite</name>
    <dbReference type="NCBI Taxonomy" id="36987"/>
    <lineage>
        <taxon>Eukaryota</taxon>
        <taxon>Metazoa</taxon>
        <taxon>Ecdysozoa</taxon>
        <taxon>Arthropoda</taxon>
        <taxon>Hexapoda</taxon>
        <taxon>Insecta</taxon>
        <taxon>Pterygota</taxon>
        <taxon>Neoptera</taxon>
        <taxon>Polyneoptera</taxon>
        <taxon>Dictyoptera</taxon>
        <taxon>Blattodea</taxon>
        <taxon>Blattoidea</taxon>
        <taxon>Termitoidae</taxon>
        <taxon>Rhinotermitidae</taxon>
        <taxon>Coptotermes</taxon>
    </lineage>
</organism>
<reference evidence="9" key="1">
    <citation type="submission" date="2020-01" db="EMBL/GenBank/DDBJ databases">
        <title>Draft genome sequence of the Termite Coptotermes fromosanus.</title>
        <authorList>
            <person name="Itakura S."/>
            <person name="Yosikawa Y."/>
            <person name="Umezawa K."/>
        </authorList>
    </citation>
    <scope>NUCLEOTIDE SEQUENCE [LARGE SCALE GENOMIC DNA]</scope>
</reference>
<evidence type="ECO:0000256" key="2">
    <source>
        <dbReference type="ARBA" id="ARBA00022475"/>
    </source>
</evidence>
<keyword evidence="5" id="KW-0472">Membrane</keyword>
<keyword evidence="6" id="KW-0449">Lipoprotein</keyword>
<dbReference type="AlphaFoldDB" id="A0A6L2PU79"/>